<gene>
    <name evidence="1" type="ORF">PDE_03627</name>
</gene>
<dbReference type="HOGENOM" id="CLU_2121885_0_0_1"/>
<accession>S7ZJ15</accession>
<organism evidence="1 2">
    <name type="scientific">Penicillium oxalicum (strain 114-2 / CGMCC 5302)</name>
    <name type="common">Penicillium decumbens</name>
    <dbReference type="NCBI Taxonomy" id="933388"/>
    <lineage>
        <taxon>Eukaryota</taxon>
        <taxon>Fungi</taxon>
        <taxon>Dikarya</taxon>
        <taxon>Ascomycota</taxon>
        <taxon>Pezizomycotina</taxon>
        <taxon>Eurotiomycetes</taxon>
        <taxon>Eurotiomycetidae</taxon>
        <taxon>Eurotiales</taxon>
        <taxon>Aspergillaceae</taxon>
        <taxon>Penicillium</taxon>
    </lineage>
</organism>
<dbReference type="Proteomes" id="UP000019376">
    <property type="component" value="Unassembled WGS sequence"/>
</dbReference>
<proteinExistence type="predicted"/>
<sequence>MTTLVPQLQGTADLGFPPFEEEYEHGHEGRGGHVIVASLFVESLCVCRLHSEVHPSTQCHGVVDVGRAVHDQPDTTWNRNQHSISGLNSITVEEPPTMAHLLESQGHKVHLYCR</sequence>
<dbReference type="AlphaFoldDB" id="S7ZJ15"/>
<keyword evidence="2" id="KW-1185">Reference proteome</keyword>
<evidence type="ECO:0000313" key="2">
    <source>
        <dbReference type="Proteomes" id="UP000019376"/>
    </source>
</evidence>
<reference evidence="1 2" key="1">
    <citation type="journal article" date="2013" name="PLoS ONE">
        <title>Genomic and secretomic analyses reveal unique features of the lignocellulolytic enzyme system of Penicillium decumbens.</title>
        <authorList>
            <person name="Liu G."/>
            <person name="Zhang L."/>
            <person name="Wei X."/>
            <person name="Zou G."/>
            <person name="Qin Y."/>
            <person name="Ma L."/>
            <person name="Li J."/>
            <person name="Zheng H."/>
            <person name="Wang S."/>
            <person name="Wang C."/>
            <person name="Xun L."/>
            <person name="Zhao G.-P."/>
            <person name="Zhou Z."/>
            <person name="Qu Y."/>
        </authorList>
    </citation>
    <scope>NUCLEOTIDE SEQUENCE [LARGE SCALE GENOMIC DNA]</scope>
    <source>
        <strain evidence="2">114-2 / CGMCC 5302</strain>
    </source>
</reference>
<dbReference type="EMBL" id="KB644411">
    <property type="protein sequence ID" value="EPS28681.1"/>
    <property type="molecule type" value="Genomic_DNA"/>
</dbReference>
<protein>
    <submittedName>
        <fullName evidence="1">Uncharacterized protein</fullName>
    </submittedName>
</protein>
<evidence type="ECO:0000313" key="1">
    <source>
        <dbReference type="EMBL" id="EPS28681.1"/>
    </source>
</evidence>
<name>S7ZJ15_PENO1</name>